<dbReference type="Proteomes" id="UP000574317">
    <property type="component" value="Unassembled WGS sequence"/>
</dbReference>
<keyword evidence="3" id="KW-1185">Reference proteome</keyword>
<proteinExistence type="predicted"/>
<dbReference type="EMBL" id="JAAOAO010000812">
    <property type="protein sequence ID" value="KAF5531113.1"/>
    <property type="molecule type" value="Genomic_DNA"/>
</dbReference>
<feature type="compositionally biased region" description="Basic residues" evidence="1">
    <location>
        <begin position="389"/>
        <end position="400"/>
    </location>
</feature>
<feature type="region of interest" description="Disordered" evidence="1">
    <location>
        <begin position="309"/>
        <end position="400"/>
    </location>
</feature>
<evidence type="ECO:0000313" key="3">
    <source>
        <dbReference type="Proteomes" id="UP000574317"/>
    </source>
</evidence>
<gene>
    <name evidence="2" type="ORF">FNAPI_13385</name>
</gene>
<feature type="region of interest" description="Disordered" evidence="1">
    <location>
        <begin position="162"/>
        <end position="184"/>
    </location>
</feature>
<organism evidence="2 3">
    <name type="scientific">Fusarium napiforme</name>
    <dbReference type="NCBI Taxonomy" id="42672"/>
    <lineage>
        <taxon>Eukaryota</taxon>
        <taxon>Fungi</taxon>
        <taxon>Dikarya</taxon>
        <taxon>Ascomycota</taxon>
        <taxon>Pezizomycotina</taxon>
        <taxon>Sordariomycetes</taxon>
        <taxon>Hypocreomycetidae</taxon>
        <taxon>Hypocreales</taxon>
        <taxon>Nectriaceae</taxon>
        <taxon>Fusarium</taxon>
        <taxon>Fusarium fujikuroi species complex</taxon>
    </lineage>
</organism>
<evidence type="ECO:0000256" key="1">
    <source>
        <dbReference type="SAM" id="MobiDB-lite"/>
    </source>
</evidence>
<reference evidence="2 3" key="1">
    <citation type="submission" date="2020-05" db="EMBL/GenBank/DDBJ databases">
        <title>Identification and distribution of gene clusters putatively required for synthesis of sphingolipid metabolism inhibitors in phylogenetically diverse species of the filamentous fungus Fusarium.</title>
        <authorList>
            <person name="Kim H.-S."/>
            <person name="Busman M."/>
            <person name="Brown D.W."/>
            <person name="Divon H."/>
            <person name="Uhlig S."/>
            <person name="Proctor R.H."/>
        </authorList>
    </citation>
    <scope>NUCLEOTIDE SEQUENCE [LARGE SCALE GENOMIC DNA]</scope>
    <source>
        <strain evidence="2 3">NRRL 25196</strain>
    </source>
</reference>
<feature type="compositionally biased region" description="Basic and acidic residues" evidence="1">
    <location>
        <begin position="309"/>
        <end position="321"/>
    </location>
</feature>
<feature type="compositionally biased region" description="Basic and acidic residues" evidence="1">
    <location>
        <begin position="342"/>
        <end position="353"/>
    </location>
</feature>
<feature type="region of interest" description="Disordered" evidence="1">
    <location>
        <begin position="1"/>
        <end position="45"/>
    </location>
</feature>
<sequence length="400" mass="44371">MAEHDKKSPDSSPPRAPSLDKSLTAVRKVSPTEAPLPSPPDSLGRARPAAVALPQVLVQVLRELEARPLYPDEDYHKTVLLSWEEFKRAREKIEATFRRFDYDPFKGIITIRMPSFVHDSFAGSFNAAVLAKLWSLKAGDTDTAKFIANIRSILSTDITLDDQRQPANSDDDADKTKKKSPDLQYRHLGSTDSGVVIEVAYSQQAKELKKLAKAYIGGSKGGIKTKADLTPKANGPGSILKVKQDVDAMPFCDAHRRPLNPDHELVLTLHDLAAKKDLLANVTDLPITIRYDELCGFVNEMEELRKRKIQHAEESEERDSVEVELSGSSDIEQSSTDSEQEESPKNAPHRDRTVSPPVGDNTMGRPNVLTRSASKRPAPTDTGTDLHVTKRRRGSKRRRG</sequence>
<comment type="caution">
    <text evidence="2">The sequence shown here is derived from an EMBL/GenBank/DDBJ whole genome shotgun (WGS) entry which is preliminary data.</text>
</comment>
<protein>
    <submittedName>
        <fullName evidence="2">Uncharacterized protein</fullName>
    </submittedName>
</protein>
<evidence type="ECO:0000313" key="2">
    <source>
        <dbReference type="EMBL" id="KAF5531113.1"/>
    </source>
</evidence>
<feature type="compositionally biased region" description="Low complexity" evidence="1">
    <location>
        <begin position="323"/>
        <end position="337"/>
    </location>
</feature>
<name>A0A8H5MJL5_9HYPO</name>
<accession>A0A8H5MJL5</accession>
<dbReference type="AlphaFoldDB" id="A0A8H5MJL5"/>